<evidence type="ECO:0000256" key="1">
    <source>
        <dbReference type="SAM" id="Coils"/>
    </source>
</evidence>
<accession>A0AAN8U2K6</accession>
<evidence type="ECO:0000313" key="3">
    <source>
        <dbReference type="Proteomes" id="UP001371456"/>
    </source>
</evidence>
<dbReference type="Proteomes" id="UP001371456">
    <property type="component" value="Unassembled WGS sequence"/>
</dbReference>
<keyword evidence="3" id="KW-1185">Reference proteome</keyword>
<gene>
    <name evidence="2" type="ORF">RDI58_008040</name>
</gene>
<reference evidence="2 3" key="1">
    <citation type="submission" date="2024-02" db="EMBL/GenBank/DDBJ databases">
        <title>de novo genome assembly of Solanum bulbocastanum strain 11H21.</title>
        <authorList>
            <person name="Hosaka A.J."/>
        </authorList>
    </citation>
    <scope>NUCLEOTIDE SEQUENCE [LARGE SCALE GENOMIC DNA]</scope>
    <source>
        <tissue evidence="2">Young leaves</tissue>
    </source>
</reference>
<organism evidence="2 3">
    <name type="scientific">Solanum bulbocastanum</name>
    <name type="common">Wild potato</name>
    <dbReference type="NCBI Taxonomy" id="147425"/>
    <lineage>
        <taxon>Eukaryota</taxon>
        <taxon>Viridiplantae</taxon>
        <taxon>Streptophyta</taxon>
        <taxon>Embryophyta</taxon>
        <taxon>Tracheophyta</taxon>
        <taxon>Spermatophyta</taxon>
        <taxon>Magnoliopsida</taxon>
        <taxon>eudicotyledons</taxon>
        <taxon>Gunneridae</taxon>
        <taxon>Pentapetalae</taxon>
        <taxon>asterids</taxon>
        <taxon>lamiids</taxon>
        <taxon>Solanales</taxon>
        <taxon>Solanaceae</taxon>
        <taxon>Solanoideae</taxon>
        <taxon>Solaneae</taxon>
        <taxon>Solanum</taxon>
    </lineage>
</organism>
<evidence type="ECO:0000313" key="2">
    <source>
        <dbReference type="EMBL" id="KAK6794587.1"/>
    </source>
</evidence>
<protein>
    <submittedName>
        <fullName evidence="2">Uncharacterized protein</fullName>
    </submittedName>
</protein>
<keyword evidence="1" id="KW-0175">Coiled coil</keyword>
<dbReference type="EMBL" id="JBANQN010000003">
    <property type="protein sequence ID" value="KAK6794587.1"/>
    <property type="molecule type" value="Genomic_DNA"/>
</dbReference>
<feature type="coiled-coil region" evidence="1">
    <location>
        <begin position="47"/>
        <end position="88"/>
    </location>
</feature>
<sequence>MDCIDESLRVDVGVIVGGSGDTTNCMSRLKSESGYNCNQCLNLEENIKTIECNCLELRQGIEQKRNEFKLLEGKIEVLKRRNQELEEQIR</sequence>
<dbReference type="AlphaFoldDB" id="A0AAN8U2K6"/>
<comment type="caution">
    <text evidence="2">The sequence shown here is derived from an EMBL/GenBank/DDBJ whole genome shotgun (WGS) entry which is preliminary data.</text>
</comment>
<name>A0AAN8U2K6_SOLBU</name>
<proteinExistence type="predicted"/>